<reference evidence="18 19" key="1">
    <citation type="journal article" date="2014" name="Science">
        <title>Plant genetics. Early allopolyploid evolution in the post-Neolithic Brassica napus oilseed genome.</title>
        <authorList>
            <person name="Chalhoub B."/>
            <person name="Denoeud F."/>
            <person name="Liu S."/>
            <person name="Parkin I.A."/>
            <person name="Tang H."/>
            <person name="Wang X."/>
            <person name="Chiquet J."/>
            <person name="Belcram H."/>
            <person name="Tong C."/>
            <person name="Samans B."/>
            <person name="Correa M."/>
            <person name="Da Silva C."/>
            <person name="Just J."/>
            <person name="Falentin C."/>
            <person name="Koh C.S."/>
            <person name="Le Clainche I."/>
            <person name="Bernard M."/>
            <person name="Bento P."/>
            <person name="Noel B."/>
            <person name="Labadie K."/>
            <person name="Alberti A."/>
            <person name="Charles M."/>
            <person name="Arnaud D."/>
            <person name="Guo H."/>
            <person name="Daviaud C."/>
            <person name="Alamery S."/>
            <person name="Jabbari K."/>
            <person name="Zhao M."/>
            <person name="Edger P.P."/>
            <person name="Chelaifa H."/>
            <person name="Tack D."/>
            <person name="Lassalle G."/>
            <person name="Mestiri I."/>
            <person name="Schnel N."/>
            <person name="Le Paslier M.C."/>
            <person name="Fan G."/>
            <person name="Renault V."/>
            <person name="Bayer P.E."/>
            <person name="Golicz A.A."/>
            <person name="Manoli S."/>
            <person name="Lee T.H."/>
            <person name="Thi V.H."/>
            <person name="Chalabi S."/>
            <person name="Hu Q."/>
            <person name="Fan C."/>
            <person name="Tollenaere R."/>
            <person name="Lu Y."/>
            <person name="Battail C."/>
            <person name="Shen J."/>
            <person name="Sidebottom C.H."/>
            <person name="Wang X."/>
            <person name="Canaguier A."/>
            <person name="Chauveau A."/>
            <person name="Berard A."/>
            <person name="Deniot G."/>
            <person name="Guan M."/>
            <person name="Liu Z."/>
            <person name="Sun F."/>
            <person name="Lim Y.P."/>
            <person name="Lyons E."/>
            <person name="Town C.D."/>
            <person name="Bancroft I."/>
            <person name="Wang X."/>
            <person name="Meng J."/>
            <person name="Ma J."/>
            <person name="Pires J.C."/>
            <person name="King G.J."/>
            <person name="Brunel D."/>
            <person name="Delourme R."/>
            <person name="Renard M."/>
            <person name="Aury J.M."/>
            <person name="Adams K.L."/>
            <person name="Batley J."/>
            <person name="Snowdon R.J."/>
            <person name="Tost J."/>
            <person name="Edwards D."/>
            <person name="Zhou Y."/>
            <person name="Hua W."/>
            <person name="Sharpe A.G."/>
            <person name="Paterson A.H."/>
            <person name="Guan C."/>
            <person name="Wincker P."/>
        </authorList>
    </citation>
    <scope>NUCLEOTIDE SEQUENCE [LARGE SCALE GENOMIC DNA]</scope>
    <source>
        <strain evidence="19">cv. Darmor-bzh</strain>
    </source>
</reference>
<evidence type="ECO:0000256" key="12">
    <source>
        <dbReference type="PIRSR" id="PIRSR000149-1"/>
    </source>
</evidence>
<evidence type="ECO:0000256" key="11">
    <source>
        <dbReference type="ARBA" id="ARBA00063826"/>
    </source>
</evidence>
<evidence type="ECO:0000256" key="2">
    <source>
        <dbReference type="ARBA" id="ARBA00005215"/>
    </source>
</evidence>
<evidence type="ECO:0000256" key="5">
    <source>
        <dbReference type="ARBA" id="ARBA00022857"/>
    </source>
</evidence>
<dbReference type="Gramene" id="CDY13649">
    <property type="protein sequence ID" value="CDY13649"/>
    <property type="gene ID" value="GSBRNA2T00078068001"/>
</dbReference>
<feature type="binding site" evidence="14">
    <location>
        <position position="144"/>
    </location>
    <ligand>
        <name>NAD(+)</name>
        <dbReference type="ChEBI" id="CHEBI:57540"/>
    </ligand>
</feature>
<proteinExistence type="inferred from homology"/>
<evidence type="ECO:0000256" key="10">
    <source>
        <dbReference type="ARBA" id="ARBA00060191"/>
    </source>
</evidence>
<keyword evidence="19" id="KW-1185">Reference proteome</keyword>
<dbReference type="GO" id="GO:0051287">
    <property type="term" value="F:NAD binding"/>
    <property type="evidence" value="ECO:0000318"/>
    <property type="project" value="GO_Central"/>
</dbReference>
<dbReference type="Pfam" id="PF00044">
    <property type="entry name" value="Gp_dh_N"/>
    <property type="match status" value="1"/>
</dbReference>
<dbReference type="PANTHER" id="PTHR43148">
    <property type="entry name" value="GLYCERALDEHYDE-3-PHOSPHATE DEHYDROGENASE 2"/>
    <property type="match status" value="1"/>
</dbReference>
<evidence type="ECO:0000313" key="18">
    <source>
        <dbReference type="EMBL" id="CDY13649.1"/>
    </source>
</evidence>
<feature type="binding site" evidence="14">
    <location>
        <begin position="75"/>
        <end position="76"/>
    </location>
    <ligand>
        <name>NAD(+)</name>
        <dbReference type="ChEBI" id="CHEBI:57540"/>
    </ligand>
</feature>
<dbReference type="PRINTS" id="PR00078">
    <property type="entry name" value="G3PDHDRGNASE"/>
</dbReference>
<evidence type="ECO:0000256" key="3">
    <source>
        <dbReference type="ARBA" id="ARBA00007406"/>
    </source>
</evidence>
<dbReference type="PROSITE" id="PS00071">
    <property type="entry name" value="GAPDH"/>
    <property type="match status" value="1"/>
</dbReference>
<keyword evidence="7" id="KW-0560">Oxidoreductase</keyword>
<dbReference type="Gene3D" id="3.30.360.10">
    <property type="entry name" value="Dihydrodipicolinate Reductase, domain 2"/>
    <property type="match status" value="1"/>
</dbReference>
<dbReference type="EC" id="1.2.1.13" evidence="8"/>
<dbReference type="PIRSF" id="PIRSF000149">
    <property type="entry name" value="GAP_DH"/>
    <property type="match status" value="1"/>
</dbReference>
<dbReference type="PaxDb" id="3708-A0A078FL53"/>
<dbReference type="GO" id="GO:0004365">
    <property type="term" value="F:glyceraldehyde-3-phosphate dehydrogenase (NAD+) (phosphorylating) activity"/>
    <property type="evidence" value="ECO:0000318"/>
    <property type="project" value="GO_Central"/>
</dbReference>
<dbReference type="InterPro" id="IPR020828">
    <property type="entry name" value="GlycerAld_3-P_DH_NAD(P)-bd"/>
</dbReference>
<evidence type="ECO:0000256" key="8">
    <source>
        <dbReference type="ARBA" id="ARBA00039137"/>
    </source>
</evidence>
<comment type="subunit">
    <text evidence="11">Tetramer of either four A chains (GAPDH 2) or two A and two B chains (GAPDH 1).</text>
</comment>
<feature type="binding site" evidence="13">
    <location>
        <position position="278"/>
    </location>
    <ligand>
        <name>D-glyceraldehyde 3-phosphate</name>
        <dbReference type="ChEBI" id="CHEBI:59776"/>
    </ligand>
</feature>
<dbReference type="GO" id="GO:0019253">
    <property type="term" value="P:reductive pentose-phosphate cycle"/>
    <property type="evidence" value="ECO:0007669"/>
    <property type="project" value="UniProtKB-KW"/>
</dbReference>
<protein>
    <recommendedName>
        <fullName evidence="8">glyceraldehyde-3-phosphate dehydrogenase (NADP(+)) (phosphorylating)</fullName>
        <ecNumber evidence="8">1.2.1.13</ecNumber>
    </recommendedName>
</protein>
<keyword evidence="14" id="KW-0547">Nucleotide-binding</keyword>
<evidence type="ECO:0000259" key="17">
    <source>
        <dbReference type="SMART" id="SM00846"/>
    </source>
</evidence>
<comment type="similarity">
    <text evidence="3 16">Belongs to the glyceraldehyde-3-phosphate dehydrogenase family.</text>
</comment>
<dbReference type="GO" id="GO:0009570">
    <property type="term" value="C:chloroplast stroma"/>
    <property type="evidence" value="ECO:0007669"/>
    <property type="project" value="UniProtKB-SubCell"/>
</dbReference>
<dbReference type="InterPro" id="IPR020829">
    <property type="entry name" value="GlycerAld_3-P_DH_cat"/>
</dbReference>
<evidence type="ECO:0000256" key="14">
    <source>
        <dbReference type="PIRSR" id="PIRSR000149-3"/>
    </source>
</evidence>
<dbReference type="Proteomes" id="UP000028999">
    <property type="component" value="Unassembled WGS sequence"/>
</dbReference>
<keyword evidence="5" id="KW-0521">NADP</keyword>
<feature type="site" description="Activates thiol group during catalysis" evidence="15">
    <location>
        <position position="224"/>
    </location>
</feature>
<feature type="binding site" evidence="14">
    <location>
        <position position="360"/>
    </location>
    <ligand>
        <name>NAD(+)</name>
        <dbReference type="ChEBI" id="CHEBI:57540"/>
    </ligand>
</feature>
<dbReference type="SMART" id="SM00846">
    <property type="entry name" value="Gp_dh_N"/>
    <property type="match status" value="1"/>
</dbReference>
<feature type="binding site" evidence="13">
    <location>
        <begin position="196"/>
        <end position="198"/>
    </location>
    <ligand>
        <name>D-glyceraldehyde 3-phosphate</name>
        <dbReference type="ChEBI" id="CHEBI:59776"/>
    </ligand>
</feature>
<dbReference type="CDD" id="cd05214">
    <property type="entry name" value="GAPDH_I_N"/>
    <property type="match status" value="1"/>
</dbReference>
<feature type="domain" description="Glyceraldehyde 3-phosphate dehydrogenase NAD(P) binding" evidence="17">
    <location>
        <begin position="66"/>
        <end position="197"/>
    </location>
</feature>
<dbReference type="EMBL" id="LK032037">
    <property type="protein sequence ID" value="CDY13649.1"/>
    <property type="molecule type" value="Genomic_DNA"/>
</dbReference>
<evidence type="ECO:0000256" key="4">
    <source>
        <dbReference type="ARBA" id="ARBA00022567"/>
    </source>
</evidence>
<dbReference type="InterPro" id="IPR020831">
    <property type="entry name" value="GlycerAld/Erythrose_P_DH"/>
</dbReference>
<evidence type="ECO:0000256" key="16">
    <source>
        <dbReference type="RuleBase" id="RU000397"/>
    </source>
</evidence>
<feature type="binding site" evidence="13">
    <location>
        <position position="227"/>
    </location>
    <ligand>
        <name>D-glyceraldehyde 3-phosphate</name>
        <dbReference type="ChEBI" id="CHEBI:59776"/>
    </ligand>
</feature>
<dbReference type="OMA" id="WHGREES"/>
<dbReference type="AlphaFoldDB" id="A0A078FL53"/>
<dbReference type="SUPFAM" id="SSF55347">
    <property type="entry name" value="Glyceraldehyde-3-phosphate dehydrogenase-like, C-terminal domain"/>
    <property type="match status" value="1"/>
</dbReference>
<evidence type="ECO:0000256" key="6">
    <source>
        <dbReference type="ARBA" id="ARBA00022946"/>
    </source>
</evidence>
<gene>
    <name evidence="18" type="primary">BnaA06g32740D</name>
    <name evidence="18" type="ORF">GSBRNA2T00078068001</name>
</gene>
<evidence type="ECO:0000313" key="19">
    <source>
        <dbReference type="Proteomes" id="UP000028999"/>
    </source>
</evidence>
<dbReference type="CDD" id="cd18126">
    <property type="entry name" value="GAPDH_I_C"/>
    <property type="match status" value="1"/>
</dbReference>
<accession>A0A078FL53</accession>
<dbReference type="FunFam" id="3.30.360.10:FF:000002">
    <property type="entry name" value="Glyceraldehyde-3-phosphate dehydrogenase"/>
    <property type="match status" value="1"/>
</dbReference>
<evidence type="ECO:0000256" key="1">
    <source>
        <dbReference type="ARBA" id="ARBA00004470"/>
    </source>
</evidence>
<evidence type="ECO:0000256" key="9">
    <source>
        <dbReference type="ARBA" id="ARBA00052787"/>
    </source>
</evidence>
<evidence type="ECO:0000256" key="7">
    <source>
        <dbReference type="ARBA" id="ARBA00023002"/>
    </source>
</evidence>
<evidence type="ECO:0000256" key="13">
    <source>
        <dbReference type="PIRSR" id="PIRSR000149-2"/>
    </source>
</evidence>
<comment type="subcellular location">
    <subcellularLocation>
        <location evidence="1">Plastid</location>
        <location evidence="1">Chloroplast stroma</location>
    </subcellularLocation>
</comment>
<dbReference type="InterPro" id="IPR036291">
    <property type="entry name" value="NAD(P)-bd_dom_sf"/>
</dbReference>
<comment type="catalytic activity">
    <reaction evidence="9">
        <text>D-glyceraldehyde 3-phosphate + phosphate + NADP(+) = (2R)-3-phospho-glyceroyl phosphate + NADPH + H(+)</text>
        <dbReference type="Rhea" id="RHEA:10296"/>
        <dbReference type="ChEBI" id="CHEBI:15378"/>
        <dbReference type="ChEBI" id="CHEBI:43474"/>
        <dbReference type="ChEBI" id="CHEBI:57604"/>
        <dbReference type="ChEBI" id="CHEBI:57783"/>
        <dbReference type="ChEBI" id="CHEBI:58349"/>
        <dbReference type="ChEBI" id="CHEBI:59776"/>
        <dbReference type="EC" id="1.2.1.13"/>
    </reaction>
</comment>
<dbReference type="FunFam" id="3.40.50.720:FF:000001">
    <property type="entry name" value="Glyceraldehyde-3-phosphate dehydrogenase"/>
    <property type="match status" value="1"/>
</dbReference>
<dbReference type="InterPro" id="IPR020830">
    <property type="entry name" value="GlycerAld_3-P_DH_AS"/>
</dbReference>
<keyword evidence="14" id="KW-0520">NAD</keyword>
<dbReference type="SUPFAM" id="SSF51735">
    <property type="entry name" value="NAD(P)-binding Rossmann-fold domains"/>
    <property type="match status" value="1"/>
</dbReference>
<organism evidence="18 19">
    <name type="scientific">Brassica napus</name>
    <name type="common">Rape</name>
    <dbReference type="NCBI Taxonomy" id="3708"/>
    <lineage>
        <taxon>Eukaryota</taxon>
        <taxon>Viridiplantae</taxon>
        <taxon>Streptophyta</taxon>
        <taxon>Embryophyta</taxon>
        <taxon>Tracheophyta</taxon>
        <taxon>Spermatophyta</taxon>
        <taxon>Magnoliopsida</taxon>
        <taxon>eudicotyledons</taxon>
        <taxon>Gunneridae</taxon>
        <taxon>Pentapetalae</taxon>
        <taxon>rosids</taxon>
        <taxon>malvids</taxon>
        <taxon>Brassicales</taxon>
        <taxon>Brassicaceae</taxon>
        <taxon>Brassiceae</taxon>
        <taxon>Brassica</taxon>
    </lineage>
</organism>
<evidence type="ECO:0000256" key="15">
    <source>
        <dbReference type="PIRSR" id="PIRSR000149-4"/>
    </source>
</evidence>
<keyword evidence="6" id="KW-0809">Transit peptide</keyword>
<sequence>MALATFSVPKPSLQGFTDFSGLRSSSASLPFGKKLSSDEFVSAVTFQTSAMGSSGGYRKGVTEAKLKVAINGFGRIGRNFLRCWHGRKDSPFDVIAINDTGGVKQASHLLKYDSTLGIFDADVKPSGDAALSVDGKIIKIVSNRNPSLLPWKELGIDIVIEGTGVFVDREGDIPTYVVGVNADAYNPDEPIISNASCTTNCLAPFVKVLDQKFGIIKGTMTTTHSYTGDQRLLDASHRDLRRARAAALNIVPTSTGAAKAVALVLPNLKGKLNGIALRVPTPNVSVVDLVVQVTKKTFAEEVNAAFRDSAEKELKGILEVCDEPLVSVDFRCSDVSSTIDSSLTMVMGDDMVKVIAWYDNEWGYSQRVVDLADIVANNWK</sequence>
<dbReference type="Pfam" id="PF02800">
    <property type="entry name" value="Gp_dh_C"/>
    <property type="match status" value="1"/>
</dbReference>
<dbReference type="GO" id="GO:0006006">
    <property type="term" value="P:glucose metabolic process"/>
    <property type="evidence" value="ECO:0000318"/>
    <property type="project" value="GO_Central"/>
</dbReference>
<dbReference type="STRING" id="3708.A0A078FL53"/>
<name>A0A078FL53_BRANA</name>
<feature type="active site" description="Nucleophile" evidence="12">
    <location>
        <position position="197"/>
    </location>
</feature>
<keyword evidence="4" id="KW-0113">Calvin cycle</keyword>
<comment type="pathway">
    <text evidence="2">Carbohydrate biosynthesis; Calvin cycle.</text>
</comment>
<feature type="binding site" evidence="14">
    <location>
        <position position="99"/>
    </location>
    <ligand>
        <name>NAD(+)</name>
        <dbReference type="ChEBI" id="CHEBI:57540"/>
    </ligand>
</feature>
<dbReference type="Gene3D" id="3.40.50.720">
    <property type="entry name" value="NAD(P)-binding Rossmann-like Domain"/>
    <property type="match status" value="2"/>
</dbReference>
<comment type="function">
    <text evidence="10">Involved in the photosynthetic reductive pentose phosphate pathway (Calvin-Benson cycle). Catalyzes the reduction of 1,3-diphosphoglycerate by NADPH.</text>
</comment>
<feature type="binding site" evidence="13">
    <location>
        <begin position="255"/>
        <end position="256"/>
    </location>
    <ligand>
        <name>D-glyceraldehyde 3-phosphate</name>
        <dbReference type="ChEBI" id="CHEBI:59776"/>
    </ligand>
</feature>
<dbReference type="GO" id="GO:0047100">
    <property type="term" value="F:glyceraldehyde-3-phosphate dehydrogenase (NADP+) (phosphorylating) activity"/>
    <property type="evidence" value="ECO:0007669"/>
    <property type="project" value="UniProtKB-EC"/>
</dbReference>